<feature type="compositionally biased region" description="Basic and acidic residues" evidence="1">
    <location>
        <begin position="191"/>
        <end position="216"/>
    </location>
</feature>
<evidence type="ECO:0000256" key="1">
    <source>
        <dbReference type="SAM" id="MobiDB-lite"/>
    </source>
</evidence>
<feature type="compositionally biased region" description="Pro residues" evidence="1">
    <location>
        <begin position="84"/>
        <end position="105"/>
    </location>
</feature>
<accession>A0ABY5R949</accession>
<evidence type="ECO:0000256" key="2">
    <source>
        <dbReference type="SAM" id="SignalP"/>
    </source>
</evidence>
<protein>
    <submittedName>
        <fullName evidence="3">Uncharacterized protein</fullName>
    </submittedName>
</protein>
<gene>
    <name evidence="3" type="ORF">NV226_01470</name>
</gene>
<name>A0ABY5R949_9MOLU</name>
<feature type="compositionally biased region" description="Low complexity" evidence="1">
    <location>
        <begin position="106"/>
        <end position="117"/>
    </location>
</feature>
<keyword evidence="2" id="KW-0732">Signal</keyword>
<evidence type="ECO:0000313" key="4">
    <source>
        <dbReference type="Proteomes" id="UP001059252"/>
    </source>
</evidence>
<keyword evidence="4" id="KW-1185">Reference proteome</keyword>
<feature type="chain" id="PRO_5046407724" evidence="2">
    <location>
        <begin position="24"/>
        <end position="216"/>
    </location>
</feature>
<feature type="region of interest" description="Disordered" evidence="1">
    <location>
        <begin position="54"/>
        <end position="132"/>
    </location>
</feature>
<dbReference type="Proteomes" id="UP001059252">
    <property type="component" value="Chromosome"/>
</dbReference>
<organism evidence="3 4">
    <name type="scientific">Mycoplasma iguanae</name>
    <dbReference type="NCBI Taxonomy" id="292461"/>
    <lineage>
        <taxon>Bacteria</taxon>
        <taxon>Bacillati</taxon>
        <taxon>Mycoplasmatota</taxon>
        <taxon>Mollicutes</taxon>
        <taxon>Mycoplasmataceae</taxon>
        <taxon>Mycoplasma</taxon>
    </lineage>
</organism>
<evidence type="ECO:0000313" key="3">
    <source>
        <dbReference type="EMBL" id="UVD81958.1"/>
    </source>
</evidence>
<sequence length="216" mass="23760">MKLKNKILLSLTAVGVLSSAAFTSILVNHFKNYNGSNDGYLIYDPSAITKELKNEELEPLPAPAATPETNSEVKQQNPVILQPKPQPQPVSPEPAPAPKPAPQPRPVFVQPQQPTTPESAPIPERRIESKRPVILGTIRPSQDSDLDRELSRKILLDSDLGEIEEVNSLEFEAGADEKIPANERIFGGKGTHREAQGTFKDRNPDGTEFWADIKKS</sequence>
<dbReference type="RefSeq" id="WP_258211132.1">
    <property type="nucleotide sequence ID" value="NZ_CP102734.1"/>
</dbReference>
<dbReference type="EMBL" id="CP102734">
    <property type="protein sequence ID" value="UVD81958.1"/>
    <property type="molecule type" value="Genomic_DNA"/>
</dbReference>
<reference evidence="3" key="1">
    <citation type="submission" date="2022-08" db="EMBL/GenBank/DDBJ databases">
        <title>Complete genome of Mycoplasma iguanae type strain 2327.</title>
        <authorList>
            <person name="Spergser J."/>
        </authorList>
    </citation>
    <scope>NUCLEOTIDE SEQUENCE</scope>
    <source>
        <strain evidence="3">2327</strain>
    </source>
</reference>
<feature type="signal peptide" evidence="2">
    <location>
        <begin position="1"/>
        <end position="23"/>
    </location>
</feature>
<proteinExistence type="predicted"/>
<feature type="region of interest" description="Disordered" evidence="1">
    <location>
        <begin position="180"/>
        <end position="216"/>
    </location>
</feature>